<protein>
    <submittedName>
        <fullName evidence="2">ParB N-terminal domain-containing protein</fullName>
    </submittedName>
</protein>
<reference evidence="3" key="1">
    <citation type="submission" date="2023-05" db="EMBL/GenBank/DDBJ databases">
        <title>Sedimentitalea sp. nov. JM2-8.</title>
        <authorList>
            <person name="Huang J."/>
        </authorList>
    </citation>
    <scope>NUCLEOTIDE SEQUENCE [LARGE SCALE GENOMIC DNA]</scope>
    <source>
        <strain evidence="3">KHS03</strain>
    </source>
</reference>
<dbReference type="RefSeq" id="WP_316782300.1">
    <property type="nucleotide sequence ID" value="NZ_JASMWN010000034.1"/>
</dbReference>
<feature type="domain" description="ParB-like N-terminal" evidence="1">
    <location>
        <begin position="62"/>
        <end position="162"/>
    </location>
</feature>
<dbReference type="InterPro" id="IPR050336">
    <property type="entry name" value="Chromosome_partition/occlusion"/>
</dbReference>
<dbReference type="Gene3D" id="3.90.1530.30">
    <property type="match status" value="1"/>
</dbReference>
<dbReference type="SUPFAM" id="SSF110849">
    <property type="entry name" value="ParB/Sulfiredoxin"/>
    <property type="match status" value="1"/>
</dbReference>
<dbReference type="Pfam" id="PF02195">
    <property type="entry name" value="ParB_N"/>
    <property type="match status" value="1"/>
</dbReference>
<dbReference type="Proteomes" id="UP001255416">
    <property type="component" value="Unassembled WGS sequence"/>
</dbReference>
<gene>
    <name evidence="2" type="ORF">QO231_23960</name>
</gene>
<keyword evidence="3" id="KW-1185">Reference proteome</keyword>
<evidence type="ECO:0000313" key="2">
    <source>
        <dbReference type="EMBL" id="MDU9006893.1"/>
    </source>
</evidence>
<dbReference type="PANTHER" id="PTHR33375">
    <property type="entry name" value="CHROMOSOME-PARTITIONING PROTEIN PARB-RELATED"/>
    <property type="match status" value="1"/>
</dbReference>
<organism evidence="2 3">
    <name type="scientific">Sedimentitalea todarodis</name>
    <dbReference type="NCBI Taxonomy" id="1631240"/>
    <lineage>
        <taxon>Bacteria</taxon>
        <taxon>Pseudomonadati</taxon>
        <taxon>Pseudomonadota</taxon>
        <taxon>Alphaproteobacteria</taxon>
        <taxon>Rhodobacterales</taxon>
        <taxon>Paracoccaceae</taxon>
        <taxon>Sedimentitalea</taxon>
    </lineage>
</organism>
<sequence length="345" mass="38645">MGDIDVAKTPERVVRRGPMAAAISENASSLRDRKVAEDSIREENDKLAAEFVRMKREGLITDRIPLEDVVTERLLRDRKPGEDDELDELKLSIREIGLSNPIRVEARADGKYELIQGMRRLMAFRALRADTGDAEFANIPAGIVPTETRTENSYRRMVDENMVRKDISFAEMATLARRYAADLSNDCADVSEAVTTLFKSASYTKRSYIRAFADLLVRLERVLKYPQDIPRNVGVDLKRLLDRDEGLAARVSQALQAEPDRDAPREVTILRSFVDPKVSPTGKAASKPAVRRQAKTTFQVPIAKGVAKCSASQGRMELRDDRDFSAIDRGKLEQAIAAFYAALEN</sequence>
<dbReference type="EMBL" id="JASMWN010000034">
    <property type="protein sequence ID" value="MDU9006893.1"/>
    <property type="molecule type" value="Genomic_DNA"/>
</dbReference>
<dbReference type="PANTHER" id="PTHR33375:SF1">
    <property type="entry name" value="CHROMOSOME-PARTITIONING PROTEIN PARB-RELATED"/>
    <property type="match status" value="1"/>
</dbReference>
<evidence type="ECO:0000313" key="3">
    <source>
        <dbReference type="Proteomes" id="UP001255416"/>
    </source>
</evidence>
<accession>A0ABU3VL30</accession>
<dbReference type="InterPro" id="IPR036086">
    <property type="entry name" value="ParB/Sulfiredoxin_sf"/>
</dbReference>
<dbReference type="SMART" id="SM00470">
    <property type="entry name" value="ParB"/>
    <property type="match status" value="1"/>
</dbReference>
<evidence type="ECO:0000259" key="1">
    <source>
        <dbReference type="SMART" id="SM00470"/>
    </source>
</evidence>
<name>A0ABU3VL30_9RHOB</name>
<dbReference type="InterPro" id="IPR003115">
    <property type="entry name" value="ParB_N"/>
</dbReference>
<comment type="caution">
    <text evidence="2">The sequence shown here is derived from an EMBL/GenBank/DDBJ whole genome shotgun (WGS) entry which is preliminary data.</text>
</comment>
<proteinExistence type="predicted"/>